<organism evidence="3 4">
    <name type="scientific">Faucicola atlantae</name>
    <dbReference type="NCBI Taxonomy" id="34059"/>
    <lineage>
        <taxon>Bacteria</taxon>
        <taxon>Pseudomonadati</taxon>
        <taxon>Pseudomonadota</taxon>
        <taxon>Gammaproteobacteria</taxon>
        <taxon>Moraxellales</taxon>
        <taxon>Moraxellaceae</taxon>
        <taxon>Faucicola</taxon>
    </lineage>
</organism>
<dbReference type="GO" id="GO:0032259">
    <property type="term" value="P:methylation"/>
    <property type="evidence" value="ECO:0007669"/>
    <property type="project" value="UniProtKB-KW"/>
</dbReference>
<evidence type="ECO:0000256" key="2">
    <source>
        <dbReference type="ARBA" id="ARBA00022679"/>
    </source>
</evidence>
<protein>
    <submittedName>
        <fullName evidence="3">Methyltransferase</fullName>
    </submittedName>
</protein>
<dbReference type="GO" id="GO:0016279">
    <property type="term" value="F:protein-lysine N-methyltransferase activity"/>
    <property type="evidence" value="ECO:0007669"/>
    <property type="project" value="TreeGrafter"/>
</dbReference>
<dbReference type="Proteomes" id="UP000092508">
    <property type="component" value="Unassembled WGS sequence"/>
</dbReference>
<accession>A0A1B8Q906</accession>
<keyword evidence="1 3" id="KW-0489">Methyltransferase</keyword>
<dbReference type="PANTHER" id="PTHR43648">
    <property type="entry name" value="ELECTRON TRANSFER FLAVOPROTEIN BETA SUBUNIT LYSINE METHYLTRANSFERASE"/>
    <property type="match status" value="1"/>
</dbReference>
<dbReference type="OrthoDB" id="9794615at2"/>
<proteinExistence type="predicted"/>
<comment type="caution">
    <text evidence="3">The sequence shown here is derived from an EMBL/GenBank/DDBJ whole genome shotgun (WGS) entry which is preliminary data.</text>
</comment>
<dbReference type="AlphaFoldDB" id="A0A1B8Q906"/>
<dbReference type="STRING" id="34059.A9308_00470"/>
<reference evidence="3 4" key="1">
    <citation type="submission" date="2016-06" db="EMBL/GenBank/DDBJ databases">
        <title>Draft genome of Moraxella atlantae CCUG 66109.</title>
        <authorList>
            <person name="Salva-Serra F."/>
            <person name="Engstrom-Jakobsson H."/>
            <person name="Thorell K."/>
            <person name="Gonzales-Siles L."/>
            <person name="Karlsson R."/>
            <person name="Boulund F."/>
            <person name="Engstrand L."/>
            <person name="Kristiansson E."/>
            <person name="Moore E."/>
        </authorList>
    </citation>
    <scope>NUCLEOTIDE SEQUENCE [LARGE SCALE GENOMIC DNA]</scope>
    <source>
        <strain evidence="3 4">CCUG 66109</strain>
    </source>
</reference>
<dbReference type="CDD" id="cd02440">
    <property type="entry name" value="AdoMet_MTases"/>
    <property type="match status" value="1"/>
</dbReference>
<dbReference type="Gene3D" id="3.40.50.150">
    <property type="entry name" value="Vaccinia Virus protein VP39"/>
    <property type="match status" value="1"/>
</dbReference>
<evidence type="ECO:0000313" key="4">
    <source>
        <dbReference type="Proteomes" id="UP000092508"/>
    </source>
</evidence>
<dbReference type="EMBL" id="LZMZ01000051">
    <property type="protein sequence ID" value="OBX73719.1"/>
    <property type="molecule type" value="Genomic_DNA"/>
</dbReference>
<dbReference type="SUPFAM" id="SSF53335">
    <property type="entry name" value="S-adenosyl-L-methionine-dependent methyltransferases"/>
    <property type="match status" value="1"/>
</dbReference>
<keyword evidence="2 3" id="KW-0808">Transferase</keyword>
<evidence type="ECO:0000256" key="1">
    <source>
        <dbReference type="ARBA" id="ARBA00022603"/>
    </source>
</evidence>
<dbReference type="PANTHER" id="PTHR43648:SF1">
    <property type="entry name" value="ELECTRON TRANSFER FLAVOPROTEIN BETA SUBUNIT LYSINE METHYLTRANSFERASE"/>
    <property type="match status" value="1"/>
</dbReference>
<dbReference type="Pfam" id="PF06325">
    <property type="entry name" value="PrmA"/>
    <property type="match status" value="1"/>
</dbReference>
<evidence type="ECO:0000313" key="3">
    <source>
        <dbReference type="EMBL" id="OBX73719.1"/>
    </source>
</evidence>
<name>A0A1B8Q906_9GAMM</name>
<sequence length="231" mass="25040">MLAHTVSTPAELLAALHAVLPSADLRATAVPLLATDRPFGLWLIDDNFCHQDLTPTAIERLWAHCPYWVFAWASGQVLARHILSAPHTVAGKVVLDFGAGSGIVGIAAKRAGAREVICCDIDPVSLLACQANAALNGETITPLDDLYALPNLGMDKVDVLCMADVLYDAANVAWLDSVLPFADTVWLADSRLKNLAHPRYQRVATIEQTTTLPDMDEAHQFNRVTLYQTMG</sequence>
<dbReference type="InterPro" id="IPR029063">
    <property type="entry name" value="SAM-dependent_MTases_sf"/>
</dbReference>
<dbReference type="InterPro" id="IPR050078">
    <property type="entry name" value="Ribosomal_L11_MeTrfase_PrmA"/>
</dbReference>
<gene>
    <name evidence="3" type="ORF">A9308_00470</name>
</gene>